<gene>
    <name evidence="3" type="ORF">DES52_106202</name>
</gene>
<dbReference type="AlphaFoldDB" id="A0A318S8R1"/>
<dbReference type="Proteomes" id="UP000248326">
    <property type="component" value="Unassembled WGS sequence"/>
</dbReference>
<evidence type="ECO:0000313" key="4">
    <source>
        <dbReference type="Proteomes" id="UP000248326"/>
    </source>
</evidence>
<feature type="compositionally biased region" description="Basic and acidic residues" evidence="1">
    <location>
        <begin position="308"/>
        <end position="326"/>
    </location>
</feature>
<reference evidence="3 4" key="1">
    <citation type="submission" date="2018-06" db="EMBL/GenBank/DDBJ databases">
        <title>Genomic Encyclopedia of Type Strains, Phase IV (KMG-IV): sequencing the most valuable type-strain genomes for metagenomic binning, comparative biology and taxonomic classification.</title>
        <authorList>
            <person name="Goeker M."/>
        </authorList>
    </citation>
    <scope>NUCLEOTIDE SEQUENCE [LARGE SCALE GENOMIC DNA]</scope>
    <source>
        <strain evidence="3 4">DSM 18048</strain>
    </source>
</reference>
<dbReference type="Gene3D" id="3.40.50.720">
    <property type="entry name" value="NAD(P)-binding Rossmann-like Domain"/>
    <property type="match status" value="1"/>
</dbReference>
<keyword evidence="4" id="KW-1185">Reference proteome</keyword>
<dbReference type="InterPro" id="IPR036291">
    <property type="entry name" value="NAD(P)-bd_dom_sf"/>
</dbReference>
<dbReference type="InterPro" id="IPR050177">
    <property type="entry name" value="Lipid_A_modif_metabolic_enz"/>
</dbReference>
<name>A0A318S8R1_9DEIO</name>
<dbReference type="SUPFAM" id="SSF51735">
    <property type="entry name" value="NAD(P)-binding Rossmann-fold domains"/>
    <property type="match status" value="1"/>
</dbReference>
<dbReference type="EMBL" id="QJSX01000006">
    <property type="protein sequence ID" value="PYE54236.1"/>
    <property type="molecule type" value="Genomic_DNA"/>
</dbReference>
<organism evidence="3 4">
    <name type="scientific">Deinococcus yavapaiensis KR-236</name>
    <dbReference type="NCBI Taxonomy" id="694435"/>
    <lineage>
        <taxon>Bacteria</taxon>
        <taxon>Thermotogati</taxon>
        <taxon>Deinococcota</taxon>
        <taxon>Deinococci</taxon>
        <taxon>Deinococcales</taxon>
        <taxon>Deinococcaceae</taxon>
        <taxon>Deinococcus</taxon>
    </lineage>
</organism>
<feature type="region of interest" description="Disordered" evidence="1">
    <location>
        <begin position="307"/>
        <end position="326"/>
    </location>
</feature>
<sequence length="326" mass="35865">MRLLILGGTQFVGKHIVLTALDRGHDVTIFTRGKGRDDLPETVERLRGDRDGDLSALQGRTWDACIDVSGYVPRIVRASAEQLRESVSFYAFISTVSVYADFSEAPITEDSPLIDLPDKTVEQITGETYGGLKVLCEQAVRDVYGDRCSMIRPDIVAGAFDPTDRFTYWVERLANNAASGLPILAPGDGSDLIQFVDARDLAAFTLHTVEERVSGAFNVCGDALRFDEFLSRAASALGVTPTLEWKDVPFLQQNEVTWNDLPMFVPSASEQRGLMDVSNERAKAAGFTPRDVEDTVGSVHGWTVTRTSPERRAGMSAEREQELLKA</sequence>
<comment type="caution">
    <text evidence="3">The sequence shown here is derived from an EMBL/GenBank/DDBJ whole genome shotgun (WGS) entry which is preliminary data.</text>
</comment>
<evidence type="ECO:0000313" key="3">
    <source>
        <dbReference type="EMBL" id="PYE54236.1"/>
    </source>
</evidence>
<dbReference type="Pfam" id="PF01370">
    <property type="entry name" value="Epimerase"/>
    <property type="match status" value="1"/>
</dbReference>
<evidence type="ECO:0000256" key="1">
    <source>
        <dbReference type="SAM" id="MobiDB-lite"/>
    </source>
</evidence>
<proteinExistence type="predicted"/>
<dbReference type="RefSeq" id="WP_110886658.1">
    <property type="nucleotide sequence ID" value="NZ_QJSX01000006.1"/>
</dbReference>
<evidence type="ECO:0000259" key="2">
    <source>
        <dbReference type="Pfam" id="PF01370"/>
    </source>
</evidence>
<accession>A0A318S8R1</accession>
<dbReference type="OrthoDB" id="9809586at2"/>
<dbReference type="InterPro" id="IPR001509">
    <property type="entry name" value="Epimerase_deHydtase"/>
</dbReference>
<protein>
    <submittedName>
        <fullName evidence="3">2'-hydroxyisoflavone reductase</fullName>
    </submittedName>
</protein>
<dbReference type="PANTHER" id="PTHR43245">
    <property type="entry name" value="BIFUNCTIONAL POLYMYXIN RESISTANCE PROTEIN ARNA"/>
    <property type="match status" value="1"/>
</dbReference>
<feature type="domain" description="NAD-dependent epimerase/dehydratase" evidence="2">
    <location>
        <begin position="87"/>
        <end position="220"/>
    </location>
</feature>